<dbReference type="PRINTS" id="PR00038">
    <property type="entry name" value="HTHLUXR"/>
</dbReference>
<dbReference type="Gene3D" id="1.25.40.10">
    <property type="entry name" value="Tetratricopeptide repeat domain"/>
    <property type="match status" value="1"/>
</dbReference>
<dbReference type="InterPro" id="IPR016032">
    <property type="entry name" value="Sig_transdc_resp-reg_C-effctor"/>
</dbReference>
<keyword evidence="6" id="KW-1185">Reference proteome</keyword>
<dbReference type="Proteomes" id="UP000008332">
    <property type="component" value="Chromosome"/>
</dbReference>
<protein>
    <submittedName>
        <fullName evidence="5">ATP-dependent transcriptional regulator, MalT-like, LuxR family</fullName>
    </submittedName>
</protein>
<dbReference type="RefSeq" id="WP_011466453.1">
    <property type="nucleotide sequence ID" value="NC_007908.1"/>
</dbReference>
<evidence type="ECO:0000259" key="4">
    <source>
        <dbReference type="PROSITE" id="PS50043"/>
    </source>
</evidence>
<dbReference type="InterPro" id="IPR011990">
    <property type="entry name" value="TPR-like_helical_dom_sf"/>
</dbReference>
<dbReference type="PROSITE" id="PS50043">
    <property type="entry name" value="HTH_LUXR_2"/>
    <property type="match status" value="1"/>
</dbReference>
<dbReference type="SMART" id="SM00421">
    <property type="entry name" value="HTH_LUXR"/>
    <property type="match status" value="1"/>
</dbReference>
<accession>Q21QQ8</accession>
<dbReference type="InterPro" id="IPR036388">
    <property type="entry name" value="WH-like_DNA-bd_sf"/>
</dbReference>
<reference evidence="6" key="1">
    <citation type="submission" date="2006-02" db="EMBL/GenBank/DDBJ databases">
        <title>Complete sequence of chromosome of Rhodoferax ferrireducens DSM 15236.</title>
        <authorList>
            <person name="Copeland A."/>
            <person name="Lucas S."/>
            <person name="Lapidus A."/>
            <person name="Barry K."/>
            <person name="Detter J.C."/>
            <person name="Glavina del Rio T."/>
            <person name="Hammon N."/>
            <person name="Israni S."/>
            <person name="Pitluck S."/>
            <person name="Brettin T."/>
            <person name="Bruce D."/>
            <person name="Han C."/>
            <person name="Tapia R."/>
            <person name="Gilna P."/>
            <person name="Kiss H."/>
            <person name="Schmutz J."/>
            <person name="Larimer F."/>
            <person name="Land M."/>
            <person name="Kyrpides N."/>
            <person name="Ivanova N."/>
            <person name="Richardson P."/>
        </authorList>
    </citation>
    <scope>NUCLEOTIDE SEQUENCE [LARGE SCALE GENOMIC DNA]</scope>
    <source>
        <strain evidence="6">ATCC BAA-621 / DSM 15236 / T118</strain>
    </source>
</reference>
<dbReference type="CDD" id="cd06170">
    <property type="entry name" value="LuxR_C_like"/>
    <property type="match status" value="1"/>
</dbReference>
<evidence type="ECO:0000256" key="1">
    <source>
        <dbReference type="ARBA" id="ARBA00023015"/>
    </source>
</evidence>
<dbReference type="eggNOG" id="COG2909">
    <property type="taxonomic scope" value="Bacteria"/>
</dbReference>
<gene>
    <name evidence="5" type="ordered locus">Rfer_4208</name>
</gene>
<evidence type="ECO:0000313" key="6">
    <source>
        <dbReference type="Proteomes" id="UP000008332"/>
    </source>
</evidence>
<dbReference type="HOGENOM" id="CLU_006325_2_0_4"/>
<dbReference type="Pfam" id="PF25873">
    <property type="entry name" value="WHD_MalT"/>
    <property type="match status" value="1"/>
</dbReference>
<dbReference type="EMBL" id="CP000267">
    <property type="protein sequence ID" value="ABD71895.1"/>
    <property type="molecule type" value="Genomic_DNA"/>
</dbReference>
<dbReference type="InterPro" id="IPR027417">
    <property type="entry name" value="P-loop_NTPase"/>
</dbReference>
<evidence type="ECO:0000256" key="3">
    <source>
        <dbReference type="ARBA" id="ARBA00023163"/>
    </source>
</evidence>
<dbReference type="SUPFAM" id="SSF48452">
    <property type="entry name" value="TPR-like"/>
    <property type="match status" value="1"/>
</dbReference>
<keyword evidence="3" id="KW-0804">Transcription</keyword>
<dbReference type="GO" id="GO:0006355">
    <property type="term" value="P:regulation of DNA-templated transcription"/>
    <property type="evidence" value="ECO:0007669"/>
    <property type="project" value="InterPro"/>
</dbReference>
<evidence type="ECO:0000313" key="5">
    <source>
        <dbReference type="EMBL" id="ABD71895.1"/>
    </source>
</evidence>
<dbReference type="OrthoDB" id="134985at2"/>
<dbReference type="SUPFAM" id="SSF52540">
    <property type="entry name" value="P-loop containing nucleoside triphosphate hydrolases"/>
    <property type="match status" value="1"/>
</dbReference>
<proteinExistence type="predicted"/>
<dbReference type="KEGG" id="rfr:Rfer_4208"/>
<name>Q21QQ8_ALBFT</name>
<dbReference type="PROSITE" id="PS00622">
    <property type="entry name" value="HTH_LUXR_1"/>
    <property type="match status" value="1"/>
</dbReference>
<dbReference type="InterPro" id="IPR000792">
    <property type="entry name" value="Tscrpt_reg_LuxR_C"/>
</dbReference>
<dbReference type="InterPro" id="IPR059106">
    <property type="entry name" value="WHD_MalT"/>
</dbReference>
<dbReference type="Gene3D" id="3.40.50.300">
    <property type="entry name" value="P-loop containing nucleotide triphosphate hydrolases"/>
    <property type="match status" value="1"/>
</dbReference>
<dbReference type="GO" id="GO:0003677">
    <property type="term" value="F:DNA binding"/>
    <property type="evidence" value="ECO:0007669"/>
    <property type="project" value="UniProtKB-KW"/>
</dbReference>
<dbReference type="Gene3D" id="1.10.10.10">
    <property type="entry name" value="Winged helix-like DNA-binding domain superfamily/Winged helix DNA-binding domain"/>
    <property type="match status" value="1"/>
</dbReference>
<dbReference type="PANTHER" id="PTHR44688">
    <property type="entry name" value="DNA-BINDING TRANSCRIPTIONAL ACTIVATOR DEVR_DOSR"/>
    <property type="match status" value="1"/>
</dbReference>
<feature type="domain" description="HTH luxR-type" evidence="4">
    <location>
        <begin position="825"/>
        <end position="890"/>
    </location>
</feature>
<evidence type="ECO:0000256" key="2">
    <source>
        <dbReference type="ARBA" id="ARBA00023125"/>
    </source>
</evidence>
<dbReference type="Pfam" id="PF17874">
    <property type="entry name" value="TPR_MalT"/>
    <property type="match status" value="1"/>
</dbReference>
<dbReference type="SUPFAM" id="SSF46894">
    <property type="entry name" value="C-terminal effector domain of the bipartite response regulators"/>
    <property type="match status" value="1"/>
</dbReference>
<dbReference type="Pfam" id="PF00196">
    <property type="entry name" value="GerE"/>
    <property type="match status" value="1"/>
</dbReference>
<organism evidence="5 6">
    <name type="scientific">Albidiferax ferrireducens (strain ATCC BAA-621 / DSM 15236 / T118)</name>
    <name type="common">Rhodoferax ferrireducens</name>
    <dbReference type="NCBI Taxonomy" id="338969"/>
    <lineage>
        <taxon>Bacteria</taxon>
        <taxon>Pseudomonadati</taxon>
        <taxon>Pseudomonadota</taxon>
        <taxon>Betaproteobacteria</taxon>
        <taxon>Burkholderiales</taxon>
        <taxon>Comamonadaceae</taxon>
        <taxon>Rhodoferax</taxon>
    </lineage>
</organism>
<dbReference type="AlphaFoldDB" id="Q21QQ8"/>
<keyword evidence="2" id="KW-0238">DNA-binding</keyword>
<keyword evidence="1" id="KW-0805">Transcription regulation</keyword>
<dbReference type="InterPro" id="IPR041617">
    <property type="entry name" value="TPR_MalT"/>
</dbReference>
<sequence length="894" mass="97944">MEINSSDTLLGTKVNSLRAPRGAIDRARLDVVRAAASFARLVTLTAPGGFGKTTLAAAWTTHWLASGHHCAWLSLEQDDDEPVRFMHGLTHAVDRLGPGVGQSALALLQGSVLAAPRAVVSLLVNDLEKVQGEVFVVLDDYQWIHDSAIHDAMAFLVSHVPSTVHLVITSRDAPPLMLSRLRAHGEWLNVDANAMRFDAKETDHFLRTACAQPPTAAQIAQLYASTGGWAAALRIAALGPGGAGVLEASASGASRAFTHLIEDLLASIPVDTVRFMAQTAVLEHLNVDLCNAVTAQEDSAELLDQLEQVNQLVEPLDSEGRWLRYPQLLRDYLLGPLTQRLKIDQLQLHGRAAQWFARQSAWTDAVRHALAAGDGTQAIEWMVHCCMALVKTGDLMTLVGWRRQFPAELLRSQPSVQLAVAWGLTLAMRYEDAVPLLAEIERANPLITGHADAQAQCLAVHAVAAGLQDDSARAGELARAWCELGVQGDAWTFNVVSNVMRYVHWVSRDWAGVYEQPWEPYSFEEDRRNVFSTVYREVILGYVEMEQGRLGLAERHAREALRQAEMYAGTQSVSAALAAPLLAMLHYEHDRLEEAAALLHPLVSLTDNTAILESVMQTYLVLSRIAWIQGQCERAFELIGHAEAIGYNRGWDRLVGAMLMERLKRLIDENRLDEANATAVRLARLAALKATLPSGVHTDLLVFRDWGHALVALADRRASEARIALRRLFDLAKSERNDLRAIQTGTSLVLAHMADDDRDGAFETLREVILTAQRIGVHRSILDAGGDLQALLPRFLVSSHCNAELAISVRRLLAVDANEADKANKTGVAGTLTERERDVLMLVASGQSNKEVARSMNISAETVKTHLKSIFGKLGVQQREQAVVLARAVGLIAE</sequence>
<dbReference type="STRING" id="338969.Rfer_4208"/>
<dbReference type="PANTHER" id="PTHR44688:SF16">
    <property type="entry name" value="DNA-BINDING TRANSCRIPTIONAL ACTIVATOR DEVR_DOSR"/>
    <property type="match status" value="1"/>
</dbReference>